<dbReference type="AlphaFoldDB" id="C7NIB0"/>
<feature type="transmembrane region" description="Helical" evidence="2">
    <location>
        <begin position="120"/>
        <end position="139"/>
    </location>
</feature>
<dbReference type="Proteomes" id="UP000006666">
    <property type="component" value="Chromosome"/>
</dbReference>
<dbReference type="HOGENOM" id="CLU_1319535_0_0_11"/>
<evidence type="ECO:0000256" key="2">
    <source>
        <dbReference type="SAM" id="Phobius"/>
    </source>
</evidence>
<sequence>MTPPWTGAPEVEVTMALSEEERSRLEALERSLMSSGAGDDSGMPEIERSARPDSQDPFAFLTGGHPGRGAGADPFAEQASGARRVSLRSSGRATPARIAVVLALGLAGLALYAVAVWSQIPWFGAGGFVLWILAVAWWLRTPSPTGAGGSAPRGRGQKPGRPGPTGRGPSGNAGPRRSSARRAEQGDDGSFMQRLEGRWDARRNDRDA</sequence>
<keyword evidence="2" id="KW-0472">Membrane</keyword>
<keyword evidence="2" id="KW-1133">Transmembrane helix</keyword>
<evidence type="ECO:0008006" key="5">
    <source>
        <dbReference type="Google" id="ProtNLM"/>
    </source>
</evidence>
<feature type="compositionally biased region" description="Basic and acidic residues" evidence="1">
    <location>
        <begin position="195"/>
        <end position="208"/>
    </location>
</feature>
<gene>
    <name evidence="3" type="ordered locus">Ksed_16020</name>
</gene>
<feature type="region of interest" description="Disordered" evidence="1">
    <location>
        <begin position="28"/>
        <end position="54"/>
    </location>
</feature>
<evidence type="ECO:0000256" key="1">
    <source>
        <dbReference type="SAM" id="MobiDB-lite"/>
    </source>
</evidence>
<feature type="transmembrane region" description="Helical" evidence="2">
    <location>
        <begin position="96"/>
        <end position="114"/>
    </location>
</feature>
<evidence type="ECO:0000313" key="3">
    <source>
        <dbReference type="EMBL" id="ACV06617.1"/>
    </source>
</evidence>
<keyword evidence="2" id="KW-0812">Transmembrane</keyword>
<dbReference type="STRING" id="478801.Ksed_16020"/>
<name>C7NIB0_KYTSD</name>
<evidence type="ECO:0000313" key="4">
    <source>
        <dbReference type="Proteomes" id="UP000006666"/>
    </source>
</evidence>
<dbReference type="KEGG" id="kse:Ksed_16020"/>
<keyword evidence="4" id="KW-1185">Reference proteome</keyword>
<feature type="region of interest" description="Disordered" evidence="1">
    <location>
        <begin position="145"/>
        <end position="208"/>
    </location>
</feature>
<organism evidence="3 4">
    <name type="scientific">Kytococcus sedentarius (strain ATCC 14392 / DSM 20547 / JCM 11482 / CCUG 33030 / NBRC 15357 / NCTC 11040 / CCM 314 / 541)</name>
    <name type="common">Micrococcus sedentarius</name>
    <dbReference type="NCBI Taxonomy" id="478801"/>
    <lineage>
        <taxon>Bacteria</taxon>
        <taxon>Bacillati</taxon>
        <taxon>Actinomycetota</taxon>
        <taxon>Actinomycetes</taxon>
        <taxon>Micrococcales</taxon>
        <taxon>Kytococcaceae</taxon>
        <taxon>Kytococcus</taxon>
    </lineage>
</organism>
<dbReference type="EMBL" id="CP001686">
    <property type="protein sequence ID" value="ACV06617.1"/>
    <property type="molecule type" value="Genomic_DNA"/>
</dbReference>
<protein>
    <recommendedName>
        <fullName evidence="5">DUF3040 domain-containing protein</fullName>
    </recommendedName>
</protein>
<feature type="compositionally biased region" description="Basic and acidic residues" evidence="1">
    <location>
        <begin position="45"/>
        <end position="54"/>
    </location>
</feature>
<reference evidence="3 4" key="1">
    <citation type="journal article" date="2009" name="Stand. Genomic Sci.">
        <title>Complete genome sequence of Kytococcus sedentarius type strain (541).</title>
        <authorList>
            <person name="Sims D."/>
            <person name="Brettin T."/>
            <person name="Detter J.C."/>
            <person name="Han C."/>
            <person name="Lapidus A."/>
            <person name="Copeland A."/>
            <person name="Glavina Del Rio T."/>
            <person name="Nolan M."/>
            <person name="Chen F."/>
            <person name="Lucas S."/>
            <person name="Tice H."/>
            <person name="Cheng J.F."/>
            <person name="Bruce D."/>
            <person name="Goodwin L."/>
            <person name="Pitluck S."/>
            <person name="Ovchinnikova G."/>
            <person name="Pati A."/>
            <person name="Ivanova N."/>
            <person name="Mavrommatis K."/>
            <person name="Chen A."/>
            <person name="Palaniappan K."/>
            <person name="D'haeseleer P."/>
            <person name="Chain P."/>
            <person name="Bristow J."/>
            <person name="Eisen J.A."/>
            <person name="Markowitz V."/>
            <person name="Hugenholtz P."/>
            <person name="Schneider S."/>
            <person name="Goker M."/>
            <person name="Pukall R."/>
            <person name="Kyrpides N.C."/>
            <person name="Klenk H.P."/>
        </authorList>
    </citation>
    <scope>NUCLEOTIDE SEQUENCE [LARGE SCALE GENOMIC DNA]</scope>
    <source>
        <strain evidence="4">ATCC 14392 / DSM 20547 / JCM 11482 / CCUG 33030 / NBRC 15357 / NCTC 11040 / CCM 314 / 541</strain>
    </source>
</reference>
<accession>C7NIB0</accession>
<proteinExistence type="predicted"/>